<accession>A0A9D1HGJ0</accession>
<dbReference type="Proteomes" id="UP000824164">
    <property type="component" value="Unassembled WGS sequence"/>
</dbReference>
<dbReference type="InterPro" id="IPR053827">
    <property type="entry name" value="Gp10_C"/>
</dbReference>
<feature type="region of interest" description="Disordered" evidence="1">
    <location>
        <begin position="506"/>
        <end position="535"/>
    </location>
</feature>
<organism evidence="3 4">
    <name type="scientific">Candidatus Onthocola gallistercoris</name>
    <dbReference type="NCBI Taxonomy" id="2840876"/>
    <lineage>
        <taxon>Bacteria</taxon>
        <taxon>Bacillati</taxon>
        <taxon>Bacillota</taxon>
        <taxon>Bacilli</taxon>
        <taxon>Candidatus Onthocola</taxon>
    </lineage>
</organism>
<sequence>MDFIIADSEGLEVALLKERQYIDIDIGNTNDFEMQLSFELYKSLGISDGYRLCVPNEEYGGIIDKIKTSTNGQTVTLSGPTWRGLLTKKIIEPPEGQAYRIVSGDANAIIDTVACDTYGGIFDVDGTSGILLQDYAFDRYVDVLAGLEKMLLTKDARLDIRYDSGEANGSGFVSLSAVPIHDYSEELEYSKDGTLAFLNFEMEKYTGGINHLICLGKGELTERLVVHLYVQEDGSIGQTPFYTGKDERAQVYDYSNAETADALLEAGIDRLKELMSYTNMDMSLYNSSLAGMRGDVTDVAIGDIVGGRDYDTGIYMSKQITEKIIHVSNGNESIEYKVGGNTLNRSSATAPVQPEENIVDKVYPVGSIYLSVNNVNPGTLFGGTWTAWGSGRVPVGVNASDTDLNAAEKTGGEKTHKLTATEMPSHTHTFSGSAVNTGNQSANHTHGFSGTTGGAGAHVHNYVLTPNDGGSLTGLWVPDTSVGNKKTSFQSGSKYMQSAGAHTHTISGNTGGQSANHTHSVTAKGTNTSTGGNGSHNNMQPYITCYMWKRTA</sequence>
<reference evidence="3" key="1">
    <citation type="submission" date="2020-10" db="EMBL/GenBank/DDBJ databases">
        <authorList>
            <person name="Gilroy R."/>
        </authorList>
    </citation>
    <scope>NUCLEOTIDE SEQUENCE</scope>
    <source>
        <strain evidence="3">CHK187-14744</strain>
    </source>
</reference>
<dbReference type="Pfam" id="PF21939">
    <property type="entry name" value="Gp10_C"/>
    <property type="match status" value="1"/>
</dbReference>
<evidence type="ECO:0000313" key="3">
    <source>
        <dbReference type="EMBL" id="HIU03073.1"/>
    </source>
</evidence>
<feature type="domain" description="Baseplate structural protein Gp10 C-terminal" evidence="2">
    <location>
        <begin position="358"/>
        <end position="551"/>
    </location>
</feature>
<dbReference type="AlphaFoldDB" id="A0A9D1HGJ0"/>
<comment type="caution">
    <text evidence="3">The sequence shown here is derived from an EMBL/GenBank/DDBJ whole genome shotgun (WGS) entry which is preliminary data.</text>
</comment>
<protein>
    <recommendedName>
        <fullName evidence="2">Baseplate structural protein Gp10 C-terminal domain-containing protein</fullName>
    </recommendedName>
</protein>
<evidence type="ECO:0000256" key="1">
    <source>
        <dbReference type="SAM" id="MobiDB-lite"/>
    </source>
</evidence>
<dbReference type="EMBL" id="DVLT01000046">
    <property type="protein sequence ID" value="HIU03073.1"/>
    <property type="molecule type" value="Genomic_DNA"/>
</dbReference>
<evidence type="ECO:0000313" key="4">
    <source>
        <dbReference type="Proteomes" id="UP000824164"/>
    </source>
</evidence>
<proteinExistence type="predicted"/>
<feature type="compositionally biased region" description="Polar residues" evidence="1">
    <location>
        <begin position="506"/>
        <end position="524"/>
    </location>
</feature>
<feature type="compositionally biased region" description="Low complexity" evidence="1">
    <location>
        <begin position="525"/>
        <end position="535"/>
    </location>
</feature>
<gene>
    <name evidence="3" type="ORF">IAB63_07455</name>
</gene>
<evidence type="ECO:0000259" key="2">
    <source>
        <dbReference type="Pfam" id="PF21939"/>
    </source>
</evidence>
<reference evidence="3" key="2">
    <citation type="journal article" date="2021" name="PeerJ">
        <title>Extensive microbial diversity within the chicken gut microbiome revealed by metagenomics and culture.</title>
        <authorList>
            <person name="Gilroy R."/>
            <person name="Ravi A."/>
            <person name="Getino M."/>
            <person name="Pursley I."/>
            <person name="Horton D.L."/>
            <person name="Alikhan N.F."/>
            <person name="Baker D."/>
            <person name="Gharbi K."/>
            <person name="Hall N."/>
            <person name="Watson M."/>
            <person name="Adriaenssens E.M."/>
            <person name="Foster-Nyarko E."/>
            <person name="Jarju S."/>
            <person name="Secka A."/>
            <person name="Antonio M."/>
            <person name="Oren A."/>
            <person name="Chaudhuri R.R."/>
            <person name="La Ragione R."/>
            <person name="Hildebrand F."/>
            <person name="Pallen M.J."/>
        </authorList>
    </citation>
    <scope>NUCLEOTIDE SEQUENCE</scope>
    <source>
        <strain evidence="3">CHK187-14744</strain>
    </source>
</reference>
<name>A0A9D1HGJ0_9FIRM</name>